<dbReference type="RefSeq" id="WP_279929035.1">
    <property type="nucleotide sequence ID" value="NZ_JARWBG010000018.1"/>
</dbReference>
<feature type="compositionally biased region" description="Pro residues" evidence="1">
    <location>
        <begin position="359"/>
        <end position="388"/>
    </location>
</feature>
<feature type="domain" description="Choice-of-anchor A" evidence="4">
    <location>
        <begin position="67"/>
        <end position="320"/>
    </location>
</feature>
<feature type="chain" id="PRO_5046036931" evidence="3">
    <location>
        <begin position="23"/>
        <end position="497"/>
    </location>
</feature>
<feature type="compositionally biased region" description="Low complexity" evidence="1">
    <location>
        <begin position="407"/>
        <end position="422"/>
    </location>
</feature>
<evidence type="ECO:0000313" key="5">
    <source>
        <dbReference type="EMBL" id="MDH2390500.1"/>
    </source>
</evidence>
<keyword evidence="6" id="KW-1185">Reference proteome</keyword>
<reference evidence="5 6" key="1">
    <citation type="submission" date="2023-04" db="EMBL/GenBank/DDBJ databases">
        <title>Streptomyces chengmaiensis sp. nov. isolated from the stem of mangrove plant in Hainan.</title>
        <authorList>
            <person name="Huang X."/>
            <person name="Zhou S."/>
            <person name="Chu X."/>
            <person name="Xie Y."/>
            <person name="Lin Y."/>
        </authorList>
    </citation>
    <scope>NUCLEOTIDE SEQUENCE [LARGE SCALE GENOMIC DNA]</scope>
    <source>
        <strain evidence="5 6">HNM0663</strain>
    </source>
</reference>
<dbReference type="Pfam" id="PF20597">
    <property type="entry name" value="pAdhesive_15"/>
    <property type="match status" value="1"/>
</dbReference>
<keyword evidence="2" id="KW-0812">Transmembrane</keyword>
<evidence type="ECO:0000256" key="1">
    <source>
        <dbReference type="SAM" id="MobiDB-lite"/>
    </source>
</evidence>
<name>A0ABT6HPF0_9ACTN</name>
<dbReference type="NCBIfam" id="TIGR04215">
    <property type="entry name" value="choice_anch_A"/>
    <property type="match status" value="1"/>
</dbReference>
<keyword evidence="2" id="KW-1133">Transmembrane helix</keyword>
<organism evidence="5 6">
    <name type="scientific">Streptomyces chengmaiensis</name>
    <dbReference type="NCBI Taxonomy" id="3040919"/>
    <lineage>
        <taxon>Bacteria</taxon>
        <taxon>Bacillati</taxon>
        <taxon>Actinomycetota</taxon>
        <taxon>Actinomycetes</taxon>
        <taxon>Kitasatosporales</taxon>
        <taxon>Streptomycetaceae</taxon>
        <taxon>Streptomyces</taxon>
    </lineage>
</organism>
<dbReference type="Proteomes" id="UP001223144">
    <property type="component" value="Unassembled WGS sequence"/>
</dbReference>
<dbReference type="NCBIfam" id="TIGR01167">
    <property type="entry name" value="LPXTG_anchor"/>
    <property type="match status" value="1"/>
</dbReference>
<protein>
    <submittedName>
        <fullName evidence="5">Choice-of-anchor A family protein</fullName>
    </submittedName>
</protein>
<feature type="compositionally biased region" description="Gly residues" evidence="1">
    <location>
        <begin position="423"/>
        <end position="454"/>
    </location>
</feature>
<evidence type="ECO:0000256" key="2">
    <source>
        <dbReference type="SAM" id="Phobius"/>
    </source>
</evidence>
<proteinExistence type="predicted"/>
<evidence type="ECO:0000256" key="3">
    <source>
        <dbReference type="SAM" id="SignalP"/>
    </source>
</evidence>
<evidence type="ECO:0000259" key="4">
    <source>
        <dbReference type="Pfam" id="PF20597"/>
    </source>
</evidence>
<comment type="caution">
    <text evidence="5">The sequence shown here is derived from an EMBL/GenBank/DDBJ whole genome shotgun (WGS) entry which is preliminary data.</text>
</comment>
<sequence length="497" mass="49070">MRKKTSPRSRAAVSASASVAGAAVLLGALAAWGVAAPLPSGLGHCLPGPCPTPHPELYNGPLAGRDNNINIFVGDDFLVRGAAAEAEGRIVVLDRFDMDKRTGASAVYNVGVVGVGSRVPPDDGTDFLTAGGDLTVAAGQRLLAEEGRASGVVRYGGTLTGAVIPSAVSDPGAAGPFTELRREFAAASRCYAYPDGDAPREPTGTAVNNGGATVFTGDGVSGLQVFNVDFDLTTESGGQQGITFRGIPSGATVLVNLIGESRTVSTYTGSLPGGLRERLLWNFPDATTVRLVGTGQFQGSVLVGEPHSMTTVTLPGVNGRLFTTGSLTHTSEEGRGGGQELHAYPFDGELPSCVEESPTPEPASPDPASPDPASPDPASPDPTEPEPIPAGSGSDPNPTGPAPSPASPALSPAPADPSSSGDTAGGSTGGSDGGTTGGGSTGGGSTGGTTGGGELPDTGASGSGLTVLAALSAALLAAGVGAVAVARVRRNTPDDEA</sequence>
<feature type="transmembrane region" description="Helical" evidence="2">
    <location>
        <begin position="465"/>
        <end position="486"/>
    </location>
</feature>
<gene>
    <name evidence="5" type="ORF">QCN29_17200</name>
</gene>
<keyword evidence="2" id="KW-0472">Membrane</keyword>
<accession>A0ABT6HPF0</accession>
<feature type="region of interest" description="Disordered" evidence="1">
    <location>
        <begin position="323"/>
        <end position="463"/>
    </location>
</feature>
<evidence type="ECO:0000313" key="6">
    <source>
        <dbReference type="Proteomes" id="UP001223144"/>
    </source>
</evidence>
<dbReference type="InterPro" id="IPR026588">
    <property type="entry name" value="Choice_anch_A"/>
</dbReference>
<keyword evidence="3" id="KW-0732">Signal</keyword>
<dbReference type="EMBL" id="JARWBG010000018">
    <property type="protein sequence ID" value="MDH2390500.1"/>
    <property type="molecule type" value="Genomic_DNA"/>
</dbReference>
<feature type="signal peptide" evidence="3">
    <location>
        <begin position="1"/>
        <end position="22"/>
    </location>
</feature>